<feature type="non-terminal residue" evidence="2">
    <location>
        <position position="57"/>
    </location>
</feature>
<comment type="caution">
    <text evidence="2">The sequence shown here is derived from an EMBL/GenBank/DDBJ whole genome shotgun (WGS) entry which is preliminary data.</text>
</comment>
<name>A0A9W9YHC9_9CNID</name>
<dbReference type="Proteomes" id="UP001163046">
    <property type="component" value="Unassembled WGS sequence"/>
</dbReference>
<dbReference type="AlphaFoldDB" id="A0A9W9YHC9"/>
<protein>
    <submittedName>
        <fullName evidence="2">Uncharacterized protein</fullName>
    </submittedName>
</protein>
<proteinExistence type="predicted"/>
<evidence type="ECO:0000313" key="3">
    <source>
        <dbReference type="Proteomes" id="UP001163046"/>
    </source>
</evidence>
<evidence type="ECO:0000256" key="1">
    <source>
        <dbReference type="SAM" id="MobiDB-lite"/>
    </source>
</evidence>
<feature type="region of interest" description="Disordered" evidence="1">
    <location>
        <begin position="31"/>
        <end position="57"/>
    </location>
</feature>
<organism evidence="2 3">
    <name type="scientific">Desmophyllum pertusum</name>
    <dbReference type="NCBI Taxonomy" id="174260"/>
    <lineage>
        <taxon>Eukaryota</taxon>
        <taxon>Metazoa</taxon>
        <taxon>Cnidaria</taxon>
        <taxon>Anthozoa</taxon>
        <taxon>Hexacorallia</taxon>
        <taxon>Scleractinia</taxon>
        <taxon>Caryophylliina</taxon>
        <taxon>Caryophylliidae</taxon>
        <taxon>Desmophyllum</taxon>
    </lineage>
</organism>
<gene>
    <name evidence="2" type="ORF">OS493_038653</name>
</gene>
<accession>A0A9W9YHC9</accession>
<sequence length="57" mass="6497">FQYWVNNFDKGSGVGCHTMSPLLLKQQLFMRRRRRPGSRTLTRDQGDQPNGTGRCAG</sequence>
<dbReference type="EMBL" id="MU827411">
    <property type="protein sequence ID" value="KAJ7349544.1"/>
    <property type="molecule type" value="Genomic_DNA"/>
</dbReference>
<feature type="non-terminal residue" evidence="2">
    <location>
        <position position="1"/>
    </location>
</feature>
<reference evidence="2" key="1">
    <citation type="submission" date="2023-01" db="EMBL/GenBank/DDBJ databases">
        <title>Genome assembly of the deep-sea coral Lophelia pertusa.</title>
        <authorList>
            <person name="Herrera S."/>
            <person name="Cordes E."/>
        </authorList>
    </citation>
    <scope>NUCLEOTIDE SEQUENCE</scope>
    <source>
        <strain evidence="2">USNM1676648</strain>
        <tissue evidence="2">Polyp</tissue>
    </source>
</reference>
<evidence type="ECO:0000313" key="2">
    <source>
        <dbReference type="EMBL" id="KAJ7349544.1"/>
    </source>
</evidence>
<keyword evidence="3" id="KW-1185">Reference proteome</keyword>